<keyword evidence="1" id="KW-0732">Signal</keyword>
<dbReference type="SUPFAM" id="SSF56300">
    <property type="entry name" value="Metallo-dependent phosphatases"/>
    <property type="match status" value="1"/>
</dbReference>
<evidence type="ECO:0000256" key="2">
    <source>
        <dbReference type="ARBA" id="ARBA00022801"/>
    </source>
</evidence>
<dbReference type="AlphaFoldDB" id="A0A7W9WB65"/>
<dbReference type="Pfam" id="PF00149">
    <property type="entry name" value="Metallophos"/>
    <property type="match status" value="1"/>
</dbReference>
<dbReference type="PANTHER" id="PTHR10161">
    <property type="entry name" value="TARTRATE-RESISTANT ACID PHOSPHATASE TYPE 5"/>
    <property type="match status" value="1"/>
</dbReference>
<dbReference type="InterPro" id="IPR051558">
    <property type="entry name" value="Metallophosphoesterase_PAP"/>
</dbReference>
<dbReference type="GO" id="GO:0016787">
    <property type="term" value="F:hydrolase activity"/>
    <property type="evidence" value="ECO:0007669"/>
    <property type="project" value="UniProtKB-KW"/>
</dbReference>
<evidence type="ECO:0000256" key="1">
    <source>
        <dbReference type="ARBA" id="ARBA00022729"/>
    </source>
</evidence>
<dbReference type="EMBL" id="JACHGG010000003">
    <property type="protein sequence ID" value="MBB6059499.1"/>
    <property type="molecule type" value="Genomic_DNA"/>
</dbReference>
<keyword evidence="7" id="KW-1185">Reference proteome</keyword>
<dbReference type="Proteomes" id="UP000532746">
    <property type="component" value="Unassembled WGS sequence"/>
</dbReference>
<evidence type="ECO:0000256" key="3">
    <source>
        <dbReference type="SAM" id="MobiDB-lite"/>
    </source>
</evidence>
<keyword evidence="2" id="KW-0378">Hydrolase</keyword>
<feature type="domain" description="Calcineurin-like phosphoesterase" evidence="5">
    <location>
        <begin position="58"/>
        <end position="247"/>
    </location>
</feature>
<evidence type="ECO:0000313" key="7">
    <source>
        <dbReference type="Proteomes" id="UP000532746"/>
    </source>
</evidence>
<dbReference type="PANTHER" id="PTHR10161:SF14">
    <property type="entry name" value="TARTRATE-RESISTANT ACID PHOSPHATASE TYPE 5"/>
    <property type="match status" value="1"/>
</dbReference>
<comment type="caution">
    <text evidence="6">The sequence shown here is derived from an EMBL/GenBank/DDBJ whole genome shotgun (WGS) entry which is preliminary data.</text>
</comment>
<dbReference type="InterPro" id="IPR029052">
    <property type="entry name" value="Metallo-depent_PP-like"/>
</dbReference>
<accession>A0A7W9WB65</accession>
<name>A0A7W9WB65_9BACT</name>
<sequence length="430" mass="47936">MPDLTLLLYVGIDVALLLLGWLLWRFRQERQYRRRPYVAPAYNDWARQPLPPQPPRHRIALLGDPGAVVTDGTDPILSLLNSWQRDTGPAGTIIILGDNVYPTGLPAPEHPARAAAEARFNTLLATLREFPGRVVFLSGNHDWNKGRPDGWEYLRRQEAYVREHLPTAHYLPPDGQPGPVTLQLAEGLLLIVLNTQWWVQRGSRPAADAKEPFRELRRLLSANRHQQVVVAGHHPLYSNALHGGKFTAKQHVFPLTTVHKQAYVPLPVIGSLLPLYRKVVGAAEDMAHPRYRKMRRRLLRVLQEFPGVIYAAGHDHNLQYFQYKGGHYLVSGSGSKTAFVQKGGRATFVHEHKGFFSLEVYTPGETWLRTLEPGPAEEVFRLRLEPPALAAPVPLPRPATVSQLPPSAGQVAGAPPHSTGPGQPAGRPLR</sequence>
<reference evidence="6 7" key="1">
    <citation type="submission" date="2020-08" db="EMBL/GenBank/DDBJ databases">
        <title>Genomic Encyclopedia of Type Strains, Phase IV (KMG-IV): sequencing the most valuable type-strain genomes for metagenomic binning, comparative biology and taxonomic classification.</title>
        <authorList>
            <person name="Goeker M."/>
        </authorList>
    </citation>
    <scope>NUCLEOTIDE SEQUENCE [LARGE SCALE GENOMIC DNA]</scope>
    <source>
        <strain evidence="6 7">DSM 26718</strain>
    </source>
</reference>
<evidence type="ECO:0000256" key="4">
    <source>
        <dbReference type="SAM" id="Phobius"/>
    </source>
</evidence>
<evidence type="ECO:0000313" key="6">
    <source>
        <dbReference type="EMBL" id="MBB6059499.1"/>
    </source>
</evidence>
<keyword evidence="4" id="KW-0472">Membrane</keyword>
<feature type="region of interest" description="Disordered" evidence="3">
    <location>
        <begin position="391"/>
        <end position="430"/>
    </location>
</feature>
<dbReference type="InterPro" id="IPR004843">
    <property type="entry name" value="Calcineurin-like_PHP"/>
</dbReference>
<dbReference type="Gene3D" id="3.60.21.10">
    <property type="match status" value="2"/>
</dbReference>
<gene>
    <name evidence="6" type="ORF">HNQ93_002359</name>
</gene>
<keyword evidence="4" id="KW-1133">Transmembrane helix</keyword>
<organism evidence="6 7">
    <name type="scientific">Hymenobacter luteus</name>
    <dbReference type="NCBI Taxonomy" id="1411122"/>
    <lineage>
        <taxon>Bacteria</taxon>
        <taxon>Pseudomonadati</taxon>
        <taxon>Bacteroidota</taxon>
        <taxon>Cytophagia</taxon>
        <taxon>Cytophagales</taxon>
        <taxon>Hymenobacteraceae</taxon>
        <taxon>Hymenobacter</taxon>
    </lineage>
</organism>
<proteinExistence type="predicted"/>
<protein>
    <recommendedName>
        <fullName evidence="5">Calcineurin-like phosphoesterase domain-containing protein</fullName>
    </recommendedName>
</protein>
<feature type="transmembrane region" description="Helical" evidence="4">
    <location>
        <begin position="6"/>
        <end position="24"/>
    </location>
</feature>
<keyword evidence="4" id="KW-0812">Transmembrane</keyword>
<evidence type="ECO:0000259" key="5">
    <source>
        <dbReference type="Pfam" id="PF00149"/>
    </source>
</evidence>
<dbReference type="RefSeq" id="WP_317171915.1">
    <property type="nucleotide sequence ID" value="NZ_JACHGG010000003.1"/>
</dbReference>